<sequence>MLYSPLFFIEGIFFISSITKFFHGGYVAAIIATIILFVMVIWQWGNQIEAKTEDLIDIHDYLDQIGELRKDSSLPLNQTNVVFLVAHMNDSIIGRQYIYSILDKRPKKARVYWFVNVVVTDEPYTKAYEVDMMDTDYIVKVKLHLGFKVTQEINVYIRQIIHDLMTSGRLPKQPQRYTITPGREVGDFQFVIIHEKLSQTSELSSIERQVMQLKLFIKEHVQPTASAFGLDYSEVLNEYVPLVIGKERKTTLTEITNNNVQK</sequence>
<reference evidence="5 6" key="1">
    <citation type="journal article" date="2016" name="Genome Announc.">
        <title>Complete Genome Sequences of Aerococcus christensenii CCUG 28831T, Aerococcus sanguinicola CCUG 43001T, Aerococcus urinae CCUG 36881T, Aerococcus urinaeequi CCUG 28094T, Aerococcus urinaehominis CCUG 42038 BT, and Aerococcus viridans CCUG 4311T.</title>
        <authorList>
            <person name="Carkaci D."/>
            <person name="Dargis R."/>
            <person name="Nielsen X.C."/>
            <person name="Skovgaard O."/>
            <person name="Fuursted K."/>
            <person name="Christensen J.J."/>
        </authorList>
    </citation>
    <scope>NUCLEOTIDE SEQUENCE [LARGE SCALE GENOMIC DNA]</scope>
    <source>
        <strain evidence="5 6">CCUG28094</strain>
    </source>
</reference>
<evidence type="ECO:0000259" key="3">
    <source>
        <dbReference type="Pfam" id="PF02705"/>
    </source>
</evidence>
<dbReference type="Proteomes" id="UP000067698">
    <property type="component" value="Chromosome"/>
</dbReference>
<dbReference type="GO" id="GO:0015293">
    <property type="term" value="F:symporter activity"/>
    <property type="evidence" value="ECO:0007669"/>
    <property type="project" value="UniProtKB-KW"/>
</dbReference>
<evidence type="ECO:0000313" key="5">
    <source>
        <dbReference type="EMBL" id="AMB96858.1"/>
    </source>
</evidence>
<feature type="domain" description="K+ potassium transporter integral membrane" evidence="3">
    <location>
        <begin position="6"/>
        <end position="53"/>
    </location>
</feature>
<feature type="domain" description="K+ potassium transporter C-terminal" evidence="4">
    <location>
        <begin position="80"/>
        <end position="236"/>
    </location>
</feature>
<evidence type="ECO:0000259" key="4">
    <source>
        <dbReference type="Pfam" id="PF22776"/>
    </source>
</evidence>
<reference evidence="6" key="2">
    <citation type="submission" date="2016-01" db="EMBL/GenBank/DDBJ databases">
        <title>Six Aerococcus type strain genome sequencing and assembly using PacBio and Illumina Hiseq.</title>
        <authorList>
            <person name="Carkaci D."/>
            <person name="Dargis R."/>
            <person name="Nielsen X.C."/>
            <person name="Skovgaard O."/>
            <person name="Fuursted K."/>
            <person name="Christensen J.J."/>
        </authorList>
    </citation>
    <scope>NUCLEOTIDE SEQUENCE [LARGE SCALE GENOMIC DNA]</scope>
    <source>
        <strain evidence="6">CCUG28094</strain>
    </source>
</reference>
<keyword evidence="2" id="KW-1133">Transmembrane helix</keyword>
<gene>
    <name evidence="5" type="ORF">AWM74_00810</name>
</gene>
<keyword evidence="2" id="KW-0472">Membrane</keyword>
<evidence type="ECO:0000256" key="1">
    <source>
        <dbReference type="ARBA" id="ARBA00022847"/>
    </source>
</evidence>
<organism evidence="5 6">
    <name type="scientific">Aerococcus urinaeequi</name>
    <dbReference type="NCBI Taxonomy" id="51665"/>
    <lineage>
        <taxon>Bacteria</taxon>
        <taxon>Bacillati</taxon>
        <taxon>Bacillota</taxon>
        <taxon>Bacilli</taxon>
        <taxon>Lactobacillales</taxon>
        <taxon>Aerococcaceae</taxon>
        <taxon>Aerococcus</taxon>
    </lineage>
</organism>
<keyword evidence="1" id="KW-0769">Symport</keyword>
<dbReference type="EMBL" id="CP014162">
    <property type="protein sequence ID" value="AMB96858.1"/>
    <property type="molecule type" value="Genomic_DNA"/>
</dbReference>
<proteinExistence type="predicted"/>
<dbReference type="Pfam" id="PF22776">
    <property type="entry name" value="K_trans_C"/>
    <property type="match status" value="1"/>
</dbReference>
<keyword evidence="2" id="KW-0812">Transmembrane</keyword>
<accession>A0AAC9A6C2</accession>
<dbReference type="InterPro" id="IPR053951">
    <property type="entry name" value="K_trans_N"/>
</dbReference>
<keyword evidence="1" id="KW-0813">Transport</keyword>
<dbReference type="InterPro" id="IPR053952">
    <property type="entry name" value="K_trans_C"/>
</dbReference>
<protein>
    <recommendedName>
        <fullName evidence="7">Potassium transporter Kup</fullName>
    </recommendedName>
</protein>
<evidence type="ECO:0000313" key="6">
    <source>
        <dbReference type="Proteomes" id="UP000067698"/>
    </source>
</evidence>
<dbReference type="AlphaFoldDB" id="A0AAC9A6C2"/>
<evidence type="ECO:0000256" key="2">
    <source>
        <dbReference type="SAM" id="Phobius"/>
    </source>
</evidence>
<dbReference type="Pfam" id="PF02705">
    <property type="entry name" value="K_trans"/>
    <property type="match status" value="1"/>
</dbReference>
<evidence type="ECO:0008006" key="7">
    <source>
        <dbReference type="Google" id="ProtNLM"/>
    </source>
</evidence>
<name>A0AAC9A6C2_9LACT</name>
<feature type="transmembrane region" description="Helical" evidence="2">
    <location>
        <begin position="21"/>
        <end position="44"/>
    </location>
</feature>